<feature type="domain" description="DUF559" evidence="1">
    <location>
        <begin position="14"/>
        <end position="121"/>
    </location>
</feature>
<dbReference type="CDD" id="cd01038">
    <property type="entry name" value="Endonuclease_DUF559"/>
    <property type="match status" value="1"/>
</dbReference>
<evidence type="ECO:0000313" key="2">
    <source>
        <dbReference type="EMBL" id="GAK99399.1"/>
    </source>
</evidence>
<dbReference type="InterPro" id="IPR007569">
    <property type="entry name" value="DUF559"/>
</dbReference>
<dbReference type="Pfam" id="PF04480">
    <property type="entry name" value="DUF559"/>
    <property type="match status" value="1"/>
</dbReference>
<dbReference type="AlphaFoldDB" id="A0A090Q8H9"/>
<evidence type="ECO:0000313" key="3">
    <source>
        <dbReference type="Proteomes" id="UP000029226"/>
    </source>
</evidence>
<comment type="caution">
    <text evidence="2">The sequence shown here is derived from an EMBL/GenBank/DDBJ whole genome shotgun (WGS) entry which is preliminary data.</text>
</comment>
<dbReference type="Proteomes" id="UP000029226">
    <property type="component" value="Unassembled WGS sequence"/>
</dbReference>
<sequence length="124" mass="15054">MKRRKPIHNLPYLRDHRKSLRKNLTPAEAFLWNELKTKKFHGLKFRRQHSIKNYIVDFYCARYNLIIELDGNYHDELNQFEKDKLRDKDLGNMGGFTVLRYENQYVFSELEHVLDDIKKHCGVE</sequence>
<organism evidence="2 3">
    <name type="scientific">Nonlabens ulvanivorans</name>
    <name type="common">Persicivirga ulvanivorans</name>
    <dbReference type="NCBI Taxonomy" id="906888"/>
    <lineage>
        <taxon>Bacteria</taxon>
        <taxon>Pseudomonadati</taxon>
        <taxon>Bacteroidota</taxon>
        <taxon>Flavobacteriia</taxon>
        <taxon>Flavobacteriales</taxon>
        <taxon>Flavobacteriaceae</taxon>
        <taxon>Nonlabens</taxon>
    </lineage>
</organism>
<reference evidence="2 3" key="1">
    <citation type="journal article" date="2014" name="Genome Announc.">
        <title>Draft Genome Sequences of Marine Flavobacterium Nonlabens Strains NR17, NR24, NR27, NR32, NR33, and Ara13.</title>
        <authorList>
            <person name="Nakanishi M."/>
            <person name="Meirelles P."/>
            <person name="Suzuki R."/>
            <person name="Takatani N."/>
            <person name="Mino S."/>
            <person name="Suda W."/>
            <person name="Oshima K."/>
            <person name="Hattori M."/>
            <person name="Ohkuma M."/>
            <person name="Hosokawa M."/>
            <person name="Miyashita K."/>
            <person name="Thompson F.L."/>
            <person name="Niwa A."/>
            <person name="Sawabe T."/>
            <person name="Sawabe T."/>
        </authorList>
    </citation>
    <scope>NUCLEOTIDE SEQUENCE [LARGE SCALE GENOMIC DNA]</scope>
    <source>
        <strain evidence="3">JCM19314</strain>
    </source>
</reference>
<dbReference type="InterPro" id="IPR047216">
    <property type="entry name" value="Endonuclease_DUF559_bact"/>
</dbReference>
<dbReference type="GO" id="GO:0032259">
    <property type="term" value="P:methylation"/>
    <property type="evidence" value="ECO:0007669"/>
    <property type="project" value="UniProtKB-KW"/>
</dbReference>
<dbReference type="PANTHER" id="PTHR38590">
    <property type="entry name" value="BLL0828 PROTEIN"/>
    <property type="match status" value="1"/>
</dbReference>
<dbReference type="SUPFAM" id="SSF52980">
    <property type="entry name" value="Restriction endonuclease-like"/>
    <property type="match status" value="1"/>
</dbReference>
<keyword evidence="2" id="KW-0808">Transferase</keyword>
<gene>
    <name evidence="2" type="ORF">JCM19314_3444</name>
</gene>
<dbReference type="Gene3D" id="3.40.960.10">
    <property type="entry name" value="VSR Endonuclease"/>
    <property type="match status" value="1"/>
</dbReference>
<protein>
    <submittedName>
        <fullName evidence="2">Putatie DNA methylase</fullName>
    </submittedName>
</protein>
<keyword evidence="2" id="KW-0489">Methyltransferase</keyword>
<accession>A0A090Q8H9</accession>
<dbReference type="EMBL" id="BBMM01000002">
    <property type="protein sequence ID" value="GAK99399.1"/>
    <property type="molecule type" value="Genomic_DNA"/>
</dbReference>
<dbReference type="InterPro" id="IPR011335">
    <property type="entry name" value="Restrct_endonuc-II-like"/>
</dbReference>
<evidence type="ECO:0000259" key="1">
    <source>
        <dbReference type="Pfam" id="PF04480"/>
    </source>
</evidence>
<dbReference type="PANTHER" id="PTHR38590:SF1">
    <property type="entry name" value="BLL0828 PROTEIN"/>
    <property type="match status" value="1"/>
</dbReference>
<dbReference type="GO" id="GO:0008168">
    <property type="term" value="F:methyltransferase activity"/>
    <property type="evidence" value="ECO:0007669"/>
    <property type="project" value="UniProtKB-KW"/>
</dbReference>
<name>A0A090Q8H9_NONUL</name>
<proteinExistence type="predicted"/>